<dbReference type="CDD" id="cd01127">
    <property type="entry name" value="TrwB_TraG_TraD_VirD4"/>
    <property type="match status" value="1"/>
</dbReference>
<evidence type="ECO:0000313" key="8">
    <source>
        <dbReference type="EMBL" id="MEQ2442315.1"/>
    </source>
</evidence>
<evidence type="ECO:0000256" key="3">
    <source>
        <dbReference type="ARBA" id="ARBA00022475"/>
    </source>
</evidence>
<evidence type="ECO:0000256" key="4">
    <source>
        <dbReference type="ARBA" id="ARBA00022692"/>
    </source>
</evidence>
<dbReference type="NCBIfam" id="NF045973">
    <property type="entry name" value="conju_CD1115"/>
    <property type="match status" value="1"/>
</dbReference>
<reference evidence="8 9" key="1">
    <citation type="submission" date="2024-03" db="EMBL/GenBank/DDBJ databases">
        <title>Human intestinal bacterial collection.</title>
        <authorList>
            <person name="Pauvert C."/>
            <person name="Hitch T.C.A."/>
            <person name="Clavel T."/>
        </authorList>
    </citation>
    <scope>NUCLEOTIDE SEQUENCE [LARGE SCALE GENOMIC DNA]</scope>
    <source>
        <strain evidence="8 9">CLA-AP-H29</strain>
    </source>
</reference>
<dbReference type="PANTHER" id="PTHR37937">
    <property type="entry name" value="CONJUGATIVE TRANSFER: DNA TRANSPORT"/>
    <property type="match status" value="1"/>
</dbReference>
<dbReference type="InterPro" id="IPR003688">
    <property type="entry name" value="TraG/VirD4"/>
</dbReference>
<dbReference type="SUPFAM" id="SSF52540">
    <property type="entry name" value="P-loop containing nucleoside triphosphate hydrolases"/>
    <property type="match status" value="1"/>
</dbReference>
<proteinExistence type="inferred from homology"/>
<dbReference type="RefSeq" id="WP_349230878.1">
    <property type="nucleotide sequence ID" value="NZ_JBBMFK010000003.1"/>
</dbReference>
<keyword evidence="9" id="KW-1185">Reference proteome</keyword>
<dbReference type="InterPro" id="IPR051539">
    <property type="entry name" value="T4SS-coupling_protein"/>
</dbReference>
<evidence type="ECO:0000256" key="1">
    <source>
        <dbReference type="ARBA" id="ARBA00004651"/>
    </source>
</evidence>
<comment type="similarity">
    <text evidence="2">Belongs to the VirD4/TraG family.</text>
</comment>
<evidence type="ECO:0000313" key="9">
    <source>
        <dbReference type="Proteomes" id="UP001464378"/>
    </source>
</evidence>
<dbReference type="Proteomes" id="UP001464378">
    <property type="component" value="Unassembled WGS sequence"/>
</dbReference>
<feature type="transmembrane region" description="Helical" evidence="7">
    <location>
        <begin position="64"/>
        <end position="82"/>
    </location>
</feature>
<dbReference type="InterPro" id="IPR027417">
    <property type="entry name" value="P-loop_NTPase"/>
</dbReference>
<sequence>MRQKKDFKSALPMWALLTIPVLWLAAVAAYAYEDGMTVFDWMGRFSTAVQRPFAIHWTPHTPKFLLGGLVLYVFAITLYYSTQQNRRPGEEHGSAAWGDVRALDRKYRDCKHPDRNVILTQHLQMGLNGKQHRRNLLQIIIGGSGAGKTRFLVKPNVMLANASYIVTDPKGEIVRAVGPLLLKRGYVLRVFDLVDPSHSDCYNPFRYIRKDADVFRLIDNLIKNTTPKNAANSDPFWEKSETALDSALMLYLLHEAPPEEQTMEMILTMIEYGGAKEDDDDYKSALDLLFEALEEEQPDHIAVREYHIFKQAAGKTARSILVSAAVRLSVFTLHEVQDITARDTLALEKLGERKQAIFCVIPDSNDNSLNFLVGMLYTQAFQELYYQADKVHGGSLPVPVRLMFDEFANVSLPDGYARLQATMRSRNLMATIILQNISQLKALFKDDWEGIIGNADSLVYLGGNEKESHKYISELLGKETIDTTTSSRSRGRNGSYSQNFQQTGRELLTPDEVRMLDNNKAIVLIRGERPIIDDKYDILKHPNIKETEDGGAAPYVHSPTCLYAVEDLSFPVTSLADVEIIGASESDEMEESHEQTS</sequence>
<comment type="subcellular location">
    <subcellularLocation>
        <location evidence="1">Cell membrane</location>
        <topology evidence="1">Multi-pass membrane protein</topology>
    </subcellularLocation>
</comment>
<evidence type="ECO:0000256" key="2">
    <source>
        <dbReference type="ARBA" id="ARBA00008806"/>
    </source>
</evidence>
<protein>
    <submittedName>
        <fullName evidence="8">Type IV secretory system conjugative DNA transfer family protein</fullName>
    </submittedName>
</protein>
<name>A0ABV1E4S4_9FIRM</name>
<accession>A0ABV1E4S4</accession>
<evidence type="ECO:0000256" key="5">
    <source>
        <dbReference type="ARBA" id="ARBA00022989"/>
    </source>
</evidence>
<evidence type="ECO:0000256" key="7">
    <source>
        <dbReference type="SAM" id="Phobius"/>
    </source>
</evidence>
<keyword evidence="5 7" id="KW-1133">Transmembrane helix</keyword>
<dbReference type="Gene3D" id="3.40.50.300">
    <property type="entry name" value="P-loop containing nucleotide triphosphate hydrolases"/>
    <property type="match status" value="1"/>
</dbReference>
<gene>
    <name evidence="8" type="ORF">WMO64_02400</name>
</gene>
<keyword evidence="3" id="KW-1003">Cell membrane</keyword>
<comment type="caution">
    <text evidence="8">The sequence shown here is derived from an EMBL/GenBank/DDBJ whole genome shotgun (WGS) entry which is preliminary data.</text>
</comment>
<dbReference type="EMBL" id="JBBMFK010000003">
    <property type="protein sequence ID" value="MEQ2442315.1"/>
    <property type="molecule type" value="Genomic_DNA"/>
</dbReference>
<organism evidence="8 9">
    <name type="scientific">Pseudoflavonifractor intestinihominis</name>
    <dbReference type="NCBI Taxonomy" id="3133171"/>
    <lineage>
        <taxon>Bacteria</taxon>
        <taxon>Bacillati</taxon>
        <taxon>Bacillota</taxon>
        <taxon>Clostridia</taxon>
        <taxon>Eubacteriales</taxon>
        <taxon>Oscillospiraceae</taxon>
        <taxon>Pseudoflavonifractor</taxon>
    </lineage>
</organism>
<keyword evidence="6 7" id="KW-0472">Membrane</keyword>
<dbReference type="PANTHER" id="PTHR37937:SF1">
    <property type="entry name" value="CONJUGATIVE TRANSFER: DNA TRANSPORT"/>
    <property type="match status" value="1"/>
</dbReference>
<dbReference type="Pfam" id="PF02534">
    <property type="entry name" value="T4SS-DNA_transf"/>
    <property type="match status" value="1"/>
</dbReference>
<keyword evidence="4 7" id="KW-0812">Transmembrane</keyword>
<evidence type="ECO:0000256" key="6">
    <source>
        <dbReference type="ARBA" id="ARBA00023136"/>
    </source>
</evidence>